<gene>
    <name evidence="1" type="ORF">GIY56_12110</name>
</gene>
<dbReference type="Pfam" id="PF19662">
    <property type="entry name" value="DUF6165"/>
    <property type="match status" value="1"/>
</dbReference>
<dbReference type="Proteomes" id="UP000481417">
    <property type="component" value="Unassembled WGS sequence"/>
</dbReference>
<organism evidence="1 2">
    <name type="scientific">Paracoccus lichenicola</name>
    <dbReference type="NCBI Taxonomy" id="2665644"/>
    <lineage>
        <taxon>Bacteria</taxon>
        <taxon>Pseudomonadati</taxon>
        <taxon>Pseudomonadota</taxon>
        <taxon>Alphaproteobacteria</taxon>
        <taxon>Rhodobacterales</taxon>
        <taxon>Paracoccaceae</taxon>
        <taxon>Paracoccus</taxon>
    </lineage>
</organism>
<evidence type="ECO:0000313" key="1">
    <source>
        <dbReference type="EMBL" id="MTE01039.1"/>
    </source>
</evidence>
<evidence type="ECO:0000313" key="2">
    <source>
        <dbReference type="Proteomes" id="UP000481417"/>
    </source>
</evidence>
<reference evidence="1 2" key="1">
    <citation type="submission" date="2019-11" db="EMBL/GenBank/DDBJ databases">
        <authorList>
            <person name="Lang L."/>
        </authorList>
    </citation>
    <scope>NUCLEOTIDE SEQUENCE [LARGE SCALE GENOMIC DNA]</scope>
    <source>
        <strain evidence="1 2">YIM 132242</strain>
    </source>
</reference>
<dbReference type="AlphaFoldDB" id="A0A6L6HRH2"/>
<dbReference type="RefSeq" id="WP_154765116.1">
    <property type="nucleotide sequence ID" value="NZ_WMBT01000007.1"/>
</dbReference>
<name>A0A6L6HRH2_9RHOB</name>
<dbReference type="EMBL" id="WMBT01000007">
    <property type="protein sequence ID" value="MTE01039.1"/>
    <property type="molecule type" value="Genomic_DNA"/>
</dbReference>
<keyword evidence="2" id="KW-1185">Reference proteome</keyword>
<comment type="caution">
    <text evidence="1">The sequence shown here is derived from an EMBL/GenBank/DDBJ whole genome shotgun (WGS) entry which is preliminary data.</text>
</comment>
<sequence length="136" mass="15122">MTRDPCPAPLAPVSWGELLDKITILEIKADRIRDPAARANVGRELELLRAVAAPVLPQPDLAPLVDGLRRVNRALWDIEDAIRAHEAAAQFDADFIALARSVYLTNDERAALKRRINALLRSDLVEEKCHAASRTR</sequence>
<proteinExistence type="predicted"/>
<accession>A0A6L6HRH2</accession>
<dbReference type="InterPro" id="IPR046163">
    <property type="entry name" value="DUF6165"/>
</dbReference>
<protein>
    <submittedName>
        <fullName evidence="1">Uncharacterized protein</fullName>
    </submittedName>
</protein>